<keyword evidence="2" id="KW-1185">Reference proteome</keyword>
<evidence type="ECO:0000313" key="1">
    <source>
        <dbReference type="EMBL" id="TFK69954.1"/>
    </source>
</evidence>
<name>A0ACD3AW74_9AGAR</name>
<organism evidence="1 2">
    <name type="scientific">Pluteus cervinus</name>
    <dbReference type="NCBI Taxonomy" id="181527"/>
    <lineage>
        <taxon>Eukaryota</taxon>
        <taxon>Fungi</taxon>
        <taxon>Dikarya</taxon>
        <taxon>Basidiomycota</taxon>
        <taxon>Agaricomycotina</taxon>
        <taxon>Agaricomycetes</taxon>
        <taxon>Agaricomycetidae</taxon>
        <taxon>Agaricales</taxon>
        <taxon>Pluteineae</taxon>
        <taxon>Pluteaceae</taxon>
        <taxon>Pluteus</taxon>
    </lineage>
</organism>
<gene>
    <name evidence="1" type="ORF">BDN72DRAFT_839733</name>
</gene>
<reference evidence="1 2" key="1">
    <citation type="journal article" date="2019" name="Nat. Ecol. Evol.">
        <title>Megaphylogeny resolves global patterns of mushroom evolution.</title>
        <authorList>
            <person name="Varga T."/>
            <person name="Krizsan K."/>
            <person name="Foldi C."/>
            <person name="Dima B."/>
            <person name="Sanchez-Garcia M."/>
            <person name="Sanchez-Ramirez S."/>
            <person name="Szollosi G.J."/>
            <person name="Szarkandi J.G."/>
            <person name="Papp V."/>
            <person name="Albert L."/>
            <person name="Andreopoulos W."/>
            <person name="Angelini C."/>
            <person name="Antonin V."/>
            <person name="Barry K.W."/>
            <person name="Bougher N.L."/>
            <person name="Buchanan P."/>
            <person name="Buyck B."/>
            <person name="Bense V."/>
            <person name="Catcheside P."/>
            <person name="Chovatia M."/>
            <person name="Cooper J."/>
            <person name="Damon W."/>
            <person name="Desjardin D."/>
            <person name="Finy P."/>
            <person name="Geml J."/>
            <person name="Haridas S."/>
            <person name="Hughes K."/>
            <person name="Justo A."/>
            <person name="Karasinski D."/>
            <person name="Kautmanova I."/>
            <person name="Kiss B."/>
            <person name="Kocsube S."/>
            <person name="Kotiranta H."/>
            <person name="LaButti K.M."/>
            <person name="Lechner B.E."/>
            <person name="Liimatainen K."/>
            <person name="Lipzen A."/>
            <person name="Lukacs Z."/>
            <person name="Mihaltcheva S."/>
            <person name="Morgado L.N."/>
            <person name="Niskanen T."/>
            <person name="Noordeloos M.E."/>
            <person name="Ohm R.A."/>
            <person name="Ortiz-Santana B."/>
            <person name="Ovrebo C."/>
            <person name="Racz N."/>
            <person name="Riley R."/>
            <person name="Savchenko A."/>
            <person name="Shiryaev A."/>
            <person name="Soop K."/>
            <person name="Spirin V."/>
            <person name="Szebenyi C."/>
            <person name="Tomsovsky M."/>
            <person name="Tulloss R.E."/>
            <person name="Uehling J."/>
            <person name="Grigoriev I.V."/>
            <person name="Vagvolgyi C."/>
            <person name="Papp T."/>
            <person name="Martin F.M."/>
            <person name="Miettinen O."/>
            <person name="Hibbett D.S."/>
            <person name="Nagy L.G."/>
        </authorList>
    </citation>
    <scope>NUCLEOTIDE SEQUENCE [LARGE SCALE GENOMIC DNA]</scope>
    <source>
        <strain evidence="1 2">NL-1719</strain>
    </source>
</reference>
<protein>
    <submittedName>
        <fullName evidence="1">Uncharacterized protein</fullName>
    </submittedName>
</protein>
<proteinExistence type="predicted"/>
<sequence>MATSLDGTLGMVFVGMCVSTILFGATCVQIFMYATSSRCSEDRWFLKTFVCTVLLLDTAHQIGISMGMYRFFITDYANPMLLNDTSHSGGAL</sequence>
<dbReference type="EMBL" id="ML208321">
    <property type="protein sequence ID" value="TFK69954.1"/>
    <property type="molecule type" value="Genomic_DNA"/>
</dbReference>
<accession>A0ACD3AW74</accession>
<evidence type="ECO:0000313" key="2">
    <source>
        <dbReference type="Proteomes" id="UP000308600"/>
    </source>
</evidence>
<dbReference type="Proteomes" id="UP000308600">
    <property type="component" value="Unassembled WGS sequence"/>
</dbReference>